<evidence type="ECO:0000313" key="3">
    <source>
        <dbReference type="Proteomes" id="UP001164705"/>
    </source>
</evidence>
<protein>
    <recommendedName>
        <fullName evidence="4">Lipoprotein</fullName>
    </recommendedName>
</protein>
<accession>A0A9E8MYJ2</accession>
<name>A0A9E8MYJ2_9FLAO</name>
<dbReference type="RefSeq" id="WP_267677957.1">
    <property type="nucleotide sequence ID" value="NZ_CP113088.1"/>
</dbReference>
<evidence type="ECO:0000256" key="1">
    <source>
        <dbReference type="SAM" id="SignalP"/>
    </source>
</evidence>
<dbReference type="Proteomes" id="UP001164705">
    <property type="component" value="Chromosome"/>
</dbReference>
<sequence>MMKKKINKLFLLVLVVLASCKEDAKEYGIDIEEHLEEVVSHKSNDNLNISFLLDLSDRISPEKHPNSAMEYYQRDVAYIKSVSEAFDMHVRGKKVRAIKDKIQLYFDPNLVIKISILFLIA</sequence>
<dbReference type="PROSITE" id="PS51257">
    <property type="entry name" value="PROKAR_LIPOPROTEIN"/>
    <property type="match status" value="1"/>
</dbReference>
<keyword evidence="3" id="KW-1185">Reference proteome</keyword>
<proteinExistence type="predicted"/>
<feature type="signal peptide" evidence="1">
    <location>
        <begin position="1"/>
        <end position="24"/>
    </location>
</feature>
<evidence type="ECO:0008006" key="4">
    <source>
        <dbReference type="Google" id="ProtNLM"/>
    </source>
</evidence>
<reference evidence="2" key="1">
    <citation type="submission" date="2022-11" db="EMBL/GenBank/DDBJ databases">
        <title>Lacinutrix neustonica HL-RS19T sp. nov., isolated from the surface microlayer sample of brackish Lake Shihwa.</title>
        <authorList>
            <person name="Choi J.Y."/>
            <person name="Hwang C.Y."/>
        </authorList>
    </citation>
    <scope>NUCLEOTIDE SEQUENCE</scope>
    <source>
        <strain evidence="2">HL-RS19</strain>
    </source>
</reference>
<gene>
    <name evidence="2" type="ORF">N7U66_07535</name>
</gene>
<evidence type="ECO:0000313" key="2">
    <source>
        <dbReference type="EMBL" id="WAC03376.1"/>
    </source>
</evidence>
<keyword evidence="1" id="KW-0732">Signal</keyword>
<dbReference type="EMBL" id="CP113088">
    <property type="protein sequence ID" value="WAC03376.1"/>
    <property type="molecule type" value="Genomic_DNA"/>
</dbReference>
<organism evidence="2 3">
    <name type="scientific">Lacinutrix neustonica</name>
    <dbReference type="NCBI Taxonomy" id="2980107"/>
    <lineage>
        <taxon>Bacteria</taxon>
        <taxon>Pseudomonadati</taxon>
        <taxon>Bacteroidota</taxon>
        <taxon>Flavobacteriia</taxon>
        <taxon>Flavobacteriales</taxon>
        <taxon>Flavobacteriaceae</taxon>
        <taxon>Lacinutrix</taxon>
    </lineage>
</organism>
<dbReference type="KEGG" id="lnu:N7U66_07535"/>
<dbReference type="AlphaFoldDB" id="A0A9E8MYJ2"/>
<feature type="chain" id="PRO_5038564890" description="Lipoprotein" evidence="1">
    <location>
        <begin position="25"/>
        <end position="121"/>
    </location>
</feature>